<protein>
    <recommendedName>
        <fullName evidence="7">RING-type domain-containing protein</fullName>
    </recommendedName>
</protein>
<evidence type="ECO:0000256" key="1">
    <source>
        <dbReference type="ARBA" id="ARBA00004123"/>
    </source>
</evidence>
<dbReference type="AlphaFoldDB" id="A0A813RWV8"/>
<gene>
    <name evidence="8" type="ORF">EDS130_LOCUS4335</name>
    <name evidence="9" type="ORF">XAT740_LOCUS40876</name>
</gene>
<comment type="subcellular location">
    <subcellularLocation>
        <location evidence="1">Nucleus</location>
    </subcellularLocation>
</comment>
<evidence type="ECO:0000313" key="10">
    <source>
        <dbReference type="Proteomes" id="UP000663828"/>
    </source>
</evidence>
<evidence type="ECO:0000313" key="11">
    <source>
        <dbReference type="Proteomes" id="UP000663852"/>
    </source>
</evidence>
<evidence type="ECO:0000256" key="3">
    <source>
        <dbReference type="ARBA" id="ARBA00022771"/>
    </source>
</evidence>
<comment type="caution">
    <text evidence="8">The sequence shown here is derived from an EMBL/GenBank/DDBJ whole genome shotgun (WGS) entry which is preliminary data.</text>
</comment>
<dbReference type="InterPro" id="IPR051507">
    <property type="entry name" value="PcG_RING_finger"/>
</dbReference>
<dbReference type="SUPFAM" id="SSF57850">
    <property type="entry name" value="RING/U-box"/>
    <property type="match status" value="1"/>
</dbReference>
<evidence type="ECO:0000313" key="8">
    <source>
        <dbReference type="EMBL" id="CAF0790727.1"/>
    </source>
</evidence>
<dbReference type="PROSITE" id="PS50089">
    <property type="entry name" value="ZF_RING_2"/>
    <property type="match status" value="1"/>
</dbReference>
<accession>A0A813RWV8</accession>
<sequence length="248" mass="29000">MDSLYYSLPDINSLVQCSLCHGYLVDPYTIKECMDTFCRTCILLHFETSPRSELKCPKCQIQLQSFSDISKCLMPDRQLGDVLRSLLPTLDIDEIHNEKCFYEQKSLPMPKDLRLKLRVVHNPSPMRFTDKHGHIRLRSRTPHQPTIPRQQISTTPIALQIELCRKSIHPSLNVKQYPRKYLCVNSQLDISYIRKYIEKICEITSPHQIYLFFYDSCLSEATPLLLIKKLLFPSSDRVKLYFSILSNK</sequence>
<dbReference type="InterPro" id="IPR013083">
    <property type="entry name" value="Znf_RING/FYVE/PHD"/>
</dbReference>
<evidence type="ECO:0000256" key="2">
    <source>
        <dbReference type="ARBA" id="ARBA00022723"/>
    </source>
</evidence>
<dbReference type="EMBL" id="CAJNOJ010000011">
    <property type="protein sequence ID" value="CAF0790727.1"/>
    <property type="molecule type" value="Genomic_DNA"/>
</dbReference>
<evidence type="ECO:0000256" key="5">
    <source>
        <dbReference type="ARBA" id="ARBA00023242"/>
    </source>
</evidence>
<proteinExistence type="predicted"/>
<keyword evidence="2" id="KW-0479">Metal-binding</keyword>
<organism evidence="8 11">
    <name type="scientific">Adineta ricciae</name>
    <name type="common">Rotifer</name>
    <dbReference type="NCBI Taxonomy" id="249248"/>
    <lineage>
        <taxon>Eukaryota</taxon>
        <taxon>Metazoa</taxon>
        <taxon>Spiralia</taxon>
        <taxon>Gnathifera</taxon>
        <taxon>Rotifera</taxon>
        <taxon>Eurotatoria</taxon>
        <taxon>Bdelloidea</taxon>
        <taxon>Adinetida</taxon>
        <taxon>Adinetidae</taxon>
        <taxon>Adineta</taxon>
    </lineage>
</organism>
<name>A0A813RWV8_ADIRI</name>
<dbReference type="Gene3D" id="3.10.20.90">
    <property type="entry name" value="Phosphatidylinositol 3-kinase Catalytic Subunit, Chain A, domain 1"/>
    <property type="match status" value="1"/>
</dbReference>
<dbReference type="InterPro" id="IPR018957">
    <property type="entry name" value="Znf_C3HC4_RING-type"/>
</dbReference>
<keyword evidence="10" id="KW-1185">Reference proteome</keyword>
<dbReference type="Proteomes" id="UP000663852">
    <property type="component" value="Unassembled WGS sequence"/>
</dbReference>
<keyword evidence="5" id="KW-0539">Nucleus</keyword>
<evidence type="ECO:0000256" key="4">
    <source>
        <dbReference type="ARBA" id="ARBA00022833"/>
    </source>
</evidence>
<dbReference type="OrthoDB" id="1305878at2759"/>
<feature type="domain" description="RING-type" evidence="7">
    <location>
        <begin position="17"/>
        <end position="60"/>
    </location>
</feature>
<dbReference type="EMBL" id="CAJNOR010004704">
    <property type="protein sequence ID" value="CAF1522250.1"/>
    <property type="molecule type" value="Genomic_DNA"/>
</dbReference>
<keyword evidence="3 6" id="KW-0863">Zinc-finger</keyword>
<dbReference type="Proteomes" id="UP000663828">
    <property type="component" value="Unassembled WGS sequence"/>
</dbReference>
<reference evidence="8" key="1">
    <citation type="submission" date="2021-02" db="EMBL/GenBank/DDBJ databases">
        <authorList>
            <person name="Nowell W R."/>
        </authorList>
    </citation>
    <scope>NUCLEOTIDE SEQUENCE</scope>
</reference>
<dbReference type="PANTHER" id="PTHR45893">
    <property type="entry name" value="POLYCOMB GROUP RING FINGER PROTEIN"/>
    <property type="match status" value="1"/>
</dbReference>
<dbReference type="InterPro" id="IPR001841">
    <property type="entry name" value="Znf_RING"/>
</dbReference>
<dbReference type="Gene3D" id="3.30.40.10">
    <property type="entry name" value="Zinc/RING finger domain, C3HC4 (zinc finger)"/>
    <property type="match status" value="1"/>
</dbReference>
<dbReference type="GO" id="GO:0005634">
    <property type="term" value="C:nucleus"/>
    <property type="evidence" value="ECO:0007669"/>
    <property type="project" value="UniProtKB-SubCell"/>
</dbReference>
<dbReference type="Pfam" id="PF00097">
    <property type="entry name" value="zf-C3HC4"/>
    <property type="match status" value="1"/>
</dbReference>
<evidence type="ECO:0000313" key="9">
    <source>
        <dbReference type="EMBL" id="CAF1522250.1"/>
    </source>
</evidence>
<evidence type="ECO:0000256" key="6">
    <source>
        <dbReference type="PROSITE-ProRule" id="PRU00175"/>
    </source>
</evidence>
<dbReference type="GO" id="GO:0008270">
    <property type="term" value="F:zinc ion binding"/>
    <property type="evidence" value="ECO:0007669"/>
    <property type="project" value="UniProtKB-KW"/>
</dbReference>
<evidence type="ECO:0000259" key="7">
    <source>
        <dbReference type="PROSITE" id="PS50089"/>
    </source>
</evidence>
<keyword evidence="4" id="KW-0862">Zinc</keyword>